<gene>
    <name evidence="2" type="ORF">CC85DRAFT_157800</name>
</gene>
<name>A0A0J0XH12_9TREE</name>
<feature type="compositionally biased region" description="Basic and acidic residues" evidence="1">
    <location>
        <begin position="17"/>
        <end position="28"/>
    </location>
</feature>
<sequence length="170" mass="18197">MRSASGRAAPAPIPTSPRRDTSHLDTDSLHTMSSGSSLDPLEKDKEMEDDVAPLPTPSPAPPRRPHSLHSLRLARSASCASRASRASRLSRTSTRMSGLQATQLEMSLRAQTRESGVLTHAAGEGGRGVVEKHTVLDFGEGPEEVVIIDWAPGNPEVSLSRAGRMWPSVM</sequence>
<evidence type="ECO:0000313" key="2">
    <source>
        <dbReference type="EMBL" id="KLT40371.1"/>
    </source>
</evidence>
<keyword evidence="3" id="KW-1185">Reference proteome</keyword>
<dbReference type="Proteomes" id="UP000053611">
    <property type="component" value="Unassembled WGS sequence"/>
</dbReference>
<protein>
    <submittedName>
        <fullName evidence="2">Uncharacterized protein</fullName>
    </submittedName>
</protein>
<evidence type="ECO:0000313" key="3">
    <source>
        <dbReference type="Proteomes" id="UP000053611"/>
    </source>
</evidence>
<feature type="region of interest" description="Disordered" evidence="1">
    <location>
        <begin position="1"/>
        <end position="97"/>
    </location>
</feature>
<feature type="compositionally biased region" description="Low complexity" evidence="1">
    <location>
        <begin position="70"/>
        <end position="95"/>
    </location>
</feature>
<evidence type="ECO:0000256" key="1">
    <source>
        <dbReference type="SAM" id="MobiDB-lite"/>
    </source>
</evidence>
<dbReference type="EMBL" id="KQ087236">
    <property type="protein sequence ID" value="KLT40371.1"/>
    <property type="molecule type" value="Genomic_DNA"/>
</dbReference>
<dbReference type="AlphaFoldDB" id="A0A0J0XH12"/>
<reference evidence="2 3" key="1">
    <citation type="submission" date="2015-03" db="EMBL/GenBank/DDBJ databases">
        <title>Genomics and transcriptomics of the oil-accumulating basidiomycete yeast T. oleaginosus allow insights into substrate utilization and the diverse evolutionary trajectories of mating systems in fungi.</title>
        <authorList>
            <consortium name="DOE Joint Genome Institute"/>
            <person name="Kourist R."/>
            <person name="Kracht O."/>
            <person name="Bracharz F."/>
            <person name="Lipzen A."/>
            <person name="Nolan M."/>
            <person name="Ohm R."/>
            <person name="Grigoriev I."/>
            <person name="Sun S."/>
            <person name="Heitman J."/>
            <person name="Bruck T."/>
            <person name="Nowrousian M."/>
        </authorList>
    </citation>
    <scope>NUCLEOTIDE SEQUENCE [LARGE SCALE GENOMIC DNA]</scope>
    <source>
        <strain evidence="2 3">IBC0246</strain>
    </source>
</reference>
<organism evidence="2 3">
    <name type="scientific">Cutaneotrichosporon oleaginosum</name>
    <dbReference type="NCBI Taxonomy" id="879819"/>
    <lineage>
        <taxon>Eukaryota</taxon>
        <taxon>Fungi</taxon>
        <taxon>Dikarya</taxon>
        <taxon>Basidiomycota</taxon>
        <taxon>Agaricomycotina</taxon>
        <taxon>Tremellomycetes</taxon>
        <taxon>Trichosporonales</taxon>
        <taxon>Trichosporonaceae</taxon>
        <taxon>Cutaneotrichosporon</taxon>
    </lineage>
</organism>
<proteinExistence type="predicted"/>
<accession>A0A0J0XH12</accession>